<evidence type="ECO:0000313" key="4">
    <source>
        <dbReference type="Proteomes" id="UP000006352"/>
    </source>
</evidence>
<accession>J4I309</accession>
<evidence type="ECO:0000256" key="1">
    <source>
        <dbReference type="SAM" id="MobiDB-lite"/>
    </source>
</evidence>
<dbReference type="GeneID" id="24101242"/>
<name>J4I309_9APHY</name>
<proteinExistence type="predicted"/>
<feature type="region of interest" description="Disordered" evidence="1">
    <location>
        <begin position="1"/>
        <end position="34"/>
    </location>
</feature>
<sequence>MRSGSGSKQGSSLSGAKHGSNTAPKGDAGHHRGDDGLCQAVQHRRYYQYHPRAHYRIVFKEVCTALHQEISLCPVFDYLSQTALVLRFLHEAGWVHRDLSTGNILVLNGNIRLADFEYAKRLDESSSSHDIRTGTADFMSVEVDDQDYFFLTQELNDAQIKTDDLLDDLSDDDTPQAPSEPVEVVFRYNPLHDFESLWWISVYFLFNKRIAAVDQAPPPPHDHSQQRAFASDIFYSLRGRQVALTNHHTFQKAVRSLSPVLAKFGKSVNVLRTRVVDRYENIEKNPRTIPSSTAAGEVPIDFIKILGKLGQRRVQCLIGPLPDRDEGVKAPTTAGEAVTNSTKSQSPKPTDDDPKVRGIRPGGIRKYEGRTEPILHPLQDPPAGHQTFGARNLRAEGFKHPMQTRSKAKQSAAEAQRQ</sequence>
<protein>
    <recommendedName>
        <fullName evidence="2">Protein kinase domain-containing protein</fullName>
    </recommendedName>
</protein>
<dbReference type="AlphaFoldDB" id="J4I309"/>
<organism evidence="3 4">
    <name type="scientific">Fibroporia radiculosa</name>
    <dbReference type="NCBI Taxonomy" id="599839"/>
    <lineage>
        <taxon>Eukaryota</taxon>
        <taxon>Fungi</taxon>
        <taxon>Dikarya</taxon>
        <taxon>Basidiomycota</taxon>
        <taxon>Agaricomycotina</taxon>
        <taxon>Agaricomycetes</taxon>
        <taxon>Polyporales</taxon>
        <taxon>Fibroporiaceae</taxon>
        <taxon>Fibroporia</taxon>
    </lineage>
</organism>
<dbReference type="SUPFAM" id="SSF56112">
    <property type="entry name" value="Protein kinase-like (PK-like)"/>
    <property type="match status" value="1"/>
</dbReference>
<dbReference type="GO" id="GO:0005524">
    <property type="term" value="F:ATP binding"/>
    <property type="evidence" value="ECO:0007669"/>
    <property type="project" value="InterPro"/>
</dbReference>
<feature type="compositionally biased region" description="Low complexity" evidence="1">
    <location>
        <begin position="1"/>
        <end position="15"/>
    </location>
</feature>
<feature type="region of interest" description="Disordered" evidence="1">
    <location>
        <begin position="321"/>
        <end position="418"/>
    </location>
</feature>
<gene>
    <name evidence="3" type="ORF">FIBRA_08597</name>
</gene>
<feature type="domain" description="Protein kinase" evidence="2">
    <location>
        <begin position="1"/>
        <end position="303"/>
    </location>
</feature>
<feature type="compositionally biased region" description="Polar residues" evidence="1">
    <location>
        <begin position="338"/>
        <end position="348"/>
    </location>
</feature>
<dbReference type="GO" id="GO:0004672">
    <property type="term" value="F:protein kinase activity"/>
    <property type="evidence" value="ECO:0007669"/>
    <property type="project" value="InterPro"/>
</dbReference>
<dbReference type="InParanoid" id="J4I309"/>
<dbReference type="PROSITE" id="PS50011">
    <property type="entry name" value="PROTEIN_KINASE_DOM"/>
    <property type="match status" value="1"/>
</dbReference>
<dbReference type="EMBL" id="HE797296">
    <property type="protein sequence ID" value="CCM06342.1"/>
    <property type="molecule type" value="Genomic_DNA"/>
</dbReference>
<dbReference type="HOGENOM" id="CLU_657268_0_0_1"/>
<dbReference type="InterPro" id="IPR000719">
    <property type="entry name" value="Prot_kinase_dom"/>
</dbReference>
<evidence type="ECO:0000313" key="3">
    <source>
        <dbReference type="EMBL" id="CCM06342.1"/>
    </source>
</evidence>
<dbReference type="InterPro" id="IPR040976">
    <property type="entry name" value="Pkinase_fungal"/>
</dbReference>
<dbReference type="Pfam" id="PF17667">
    <property type="entry name" value="Pkinase_fungal"/>
    <property type="match status" value="1"/>
</dbReference>
<dbReference type="Gene3D" id="1.10.510.10">
    <property type="entry name" value="Transferase(Phosphotransferase) domain 1"/>
    <property type="match status" value="1"/>
</dbReference>
<evidence type="ECO:0000259" key="2">
    <source>
        <dbReference type="PROSITE" id="PS50011"/>
    </source>
</evidence>
<keyword evidence="4" id="KW-1185">Reference proteome</keyword>
<reference evidence="3 4" key="1">
    <citation type="journal article" date="2012" name="Appl. Environ. Microbiol.">
        <title>Short-read sequencing for genomic analysis of the brown rot fungus Fibroporia radiculosa.</title>
        <authorList>
            <person name="Tang J.D."/>
            <person name="Perkins A.D."/>
            <person name="Sonstegard T.S."/>
            <person name="Schroeder S.G."/>
            <person name="Burgess S.C."/>
            <person name="Diehl S.V."/>
        </authorList>
    </citation>
    <scope>NUCLEOTIDE SEQUENCE [LARGE SCALE GENOMIC DNA]</scope>
    <source>
        <strain evidence="3 4">TFFH 294</strain>
    </source>
</reference>
<dbReference type="RefSeq" id="XP_012185625.1">
    <property type="nucleotide sequence ID" value="XM_012330235.1"/>
</dbReference>
<dbReference type="Proteomes" id="UP000006352">
    <property type="component" value="Unassembled WGS sequence"/>
</dbReference>
<dbReference type="InterPro" id="IPR011009">
    <property type="entry name" value="Kinase-like_dom_sf"/>
</dbReference>
<dbReference type="OrthoDB" id="2803898at2759"/>